<comment type="caution">
    <text evidence="2">The sequence shown here is derived from an EMBL/GenBank/DDBJ whole genome shotgun (WGS) entry which is preliminary data.</text>
</comment>
<dbReference type="InterPro" id="IPR058473">
    <property type="entry name" value="DUF8159"/>
</dbReference>
<sequence length="146" mass="16185">MSDNESESDGGAETAAHPVSVTLENRLMSHGYYVTSFDWRDGDGEETAPVDGVGIDLEYEAVSDVPAVTRDEVGAVLRTLLSIGEERSWTPGRLEVTSVRTDGTVRGRWHVEREWFDRLGADLSQVEFSQLVLETVRDRPSGRNTD</sequence>
<evidence type="ECO:0000313" key="2">
    <source>
        <dbReference type="EMBL" id="OLZ41011.1"/>
    </source>
</evidence>
<evidence type="ECO:0000259" key="1">
    <source>
        <dbReference type="Pfam" id="PF26490"/>
    </source>
</evidence>
<name>A0A1S8AWT3_9EURY</name>
<dbReference type="RefSeq" id="WP_076145501.1">
    <property type="nucleotide sequence ID" value="NZ_LWLN01000001.1"/>
</dbReference>
<feature type="domain" description="DUF8159" evidence="1">
    <location>
        <begin position="15"/>
        <end position="139"/>
    </location>
</feature>
<dbReference type="Pfam" id="PF26490">
    <property type="entry name" value="DUF8159"/>
    <property type="match status" value="1"/>
</dbReference>
<dbReference type="Proteomes" id="UP000189370">
    <property type="component" value="Unassembled WGS sequence"/>
</dbReference>
<evidence type="ECO:0000313" key="3">
    <source>
        <dbReference type="Proteomes" id="UP000189370"/>
    </source>
</evidence>
<proteinExistence type="predicted"/>
<dbReference type="OrthoDB" id="290983at2157"/>
<reference evidence="3" key="1">
    <citation type="submission" date="2016-04" db="EMBL/GenBank/DDBJ databases">
        <authorList>
            <person name="Chen S.-C."/>
            <person name="Lai M.-C."/>
        </authorList>
    </citation>
    <scope>NUCLEOTIDE SEQUENCE [LARGE SCALE GENOMIC DNA]</scope>
    <source>
        <strain evidence="3">AB14</strain>
    </source>
</reference>
<keyword evidence="3" id="KW-1185">Reference proteome</keyword>
<dbReference type="EMBL" id="LWLN01000001">
    <property type="protein sequence ID" value="OLZ41011.1"/>
    <property type="molecule type" value="Genomic_DNA"/>
</dbReference>
<dbReference type="AlphaFoldDB" id="A0A1S8AWT3"/>
<protein>
    <recommendedName>
        <fullName evidence="1">DUF8159 domain-containing protein</fullName>
    </recommendedName>
</protein>
<accession>A0A1S8AWT3</accession>
<dbReference type="STRING" id="301967.A6E15_08410"/>
<organism evidence="2 3">
    <name type="scientific">Natrinema saccharevitans</name>
    <dbReference type="NCBI Taxonomy" id="301967"/>
    <lineage>
        <taxon>Archaea</taxon>
        <taxon>Methanobacteriati</taxon>
        <taxon>Methanobacteriota</taxon>
        <taxon>Stenosarchaea group</taxon>
        <taxon>Halobacteria</taxon>
        <taxon>Halobacteriales</taxon>
        <taxon>Natrialbaceae</taxon>
        <taxon>Natrinema</taxon>
    </lineage>
</organism>
<gene>
    <name evidence="2" type="ORF">A6E15_08410</name>
</gene>